<evidence type="ECO:0000313" key="1">
    <source>
        <dbReference type="EMBL" id="ANU35547.1"/>
    </source>
</evidence>
<proteinExistence type="predicted"/>
<evidence type="ECO:0000313" key="2">
    <source>
        <dbReference type="Proteomes" id="UP000092528"/>
    </source>
</evidence>
<keyword evidence="2" id="KW-1185">Reference proteome</keyword>
<sequence>MRYTKVVISESGVSLSVQFALSLPILFSASKMKSGCISTKWFLHQRNSINYRRRSVIKLDLHSRNSPQCSTKINSILQLNRPDRNSKLVERLNCLRKFFNSVDLHAFNTAFRHIGRGNYRAFKTVFKCFIETFLATWHRTNFSR</sequence>
<organism evidence="1 2">
    <name type="scientific">Vibrio scophthalmi</name>
    <dbReference type="NCBI Taxonomy" id="45658"/>
    <lineage>
        <taxon>Bacteria</taxon>
        <taxon>Pseudomonadati</taxon>
        <taxon>Pseudomonadota</taxon>
        <taxon>Gammaproteobacteria</taxon>
        <taxon>Vibrionales</taxon>
        <taxon>Vibrionaceae</taxon>
        <taxon>Vibrio</taxon>
    </lineage>
</organism>
<accession>A0A1C7F6X2</accession>
<protein>
    <submittedName>
        <fullName evidence="1">Uncharacterized protein</fullName>
    </submittedName>
</protein>
<dbReference type="AlphaFoldDB" id="A0A1C7F6X2"/>
<reference evidence="1 2" key="1">
    <citation type="submission" date="2016-07" db="EMBL/GenBank/DDBJ databases">
        <title>Genome sequencing of Vibrio scophthalmi strain VS-05, an isolated from Paralichthys olivaceus.</title>
        <authorList>
            <person name="Han H.-J."/>
        </authorList>
    </citation>
    <scope>NUCLEOTIDE SEQUENCE [LARGE SCALE GENOMIC DNA]</scope>
    <source>
        <strain evidence="1 2">VS-05</strain>
    </source>
</reference>
<name>A0A1C7F6X2_9VIBR</name>
<gene>
    <name evidence="1" type="ORF">VSVS05_00410</name>
</gene>
<dbReference type="Proteomes" id="UP000092528">
    <property type="component" value="Chromosome 1"/>
</dbReference>
<dbReference type="EMBL" id="CP016414">
    <property type="protein sequence ID" value="ANU35547.1"/>
    <property type="molecule type" value="Genomic_DNA"/>
</dbReference>